<name>A0A8S1LKZ8_9CILI</name>
<proteinExistence type="predicted"/>
<comment type="caution">
    <text evidence="1">The sequence shown here is derived from an EMBL/GenBank/DDBJ whole genome shotgun (WGS) entry which is preliminary data.</text>
</comment>
<dbReference type="Proteomes" id="UP000692954">
    <property type="component" value="Unassembled WGS sequence"/>
</dbReference>
<evidence type="ECO:0000313" key="2">
    <source>
        <dbReference type="Proteomes" id="UP000692954"/>
    </source>
</evidence>
<sequence>MRYKKDQIYQDLNYHNWQKIDKLENQNVEYRVIADRIPFLEEKLQDMRSKISAYETLIIFKDSPDVELRKHFFALSQELEQLKSNQHIDNYKEENQTKFNTNQSLNSFNNYHKLKVILKIQIMINIFEMFEQTQKSIKDII</sequence>
<organism evidence="1 2">
    <name type="scientific">Paramecium sonneborni</name>
    <dbReference type="NCBI Taxonomy" id="65129"/>
    <lineage>
        <taxon>Eukaryota</taxon>
        <taxon>Sar</taxon>
        <taxon>Alveolata</taxon>
        <taxon>Ciliophora</taxon>
        <taxon>Intramacronucleata</taxon>
        <taxon>Oligohymenophorea</taxon>
        <taxon>Peniculida</taxon>
        <taxon>Parameciidae</taxon>
        <taxon>Paramecium</taxon>
    </lineage>
</organism>
<accession>A0A8S1LKZ8</accession>
<dbReference type="EMBL" id="CAJJDN010000023">
    <property type="protein sequence ID" value="CAD8067489.1"/>
    <property type="molecule type" value="Genomic_DNA"/>
</dbReference>
<reference evidence="1" key="1">
    <citation type="submission" date="2021-01" db="EMBL/GenBank/DDBJ databases">
        <authorList>
            <consortium name="Genoscope - CEA"/>
            <person name="William W."/>
        </authorList>
    </citation>
    <scope>NUCLEOTIDE SEQUENCE</scope>
</reference>
<dbReference type="AlphaFoldDB" id="A0A8S1LKZ8"/>
<keyword evidence="2" id="KW-1185">Reference proteome</keyword>
<protein>
    <submittedName>
        <fullName evidence="1">Uncharacterized protein</fullName>
    </submittedName>
</protein>
<gene>
    <name evidence="1" type="ORF">PSON_ATCC_30995.1.T0230065</name>
</gene>
<evidence type="ECO:0000313" key="1">
    <source>
        <dbReference type="EMBL" id="CAD8067489.1"/>
    </source>
</evidence>